<evidence type="ECO:0000256" key="1">
    <source>
        <dbReference type="SAM" id="SignalP"/>
    </source>
</evidence>
<dbReference type="InterPro" id="IPR046230">
    <property type="entry name" value="DUF6263"/>
</dbReference>
<evidence type="ECO:0008006" key="4">
    <source>
        <dbReference type="Google" id="ProtNLM"/>
    </source>
</evidence>
<feature type="chain" id="PRO_5047289450" description="DUF4412 domain-containing protein" evidence="1">
    <location>
        <begin position="23"/>
        <end position="307"/>
    </location>
</feature>
<dbReference type="Proteomes" id="UP000605676">
    <property type="component" value="Unassembled WGS sequence"/>
</dbReference>
<dbReference type="RefSeq" id="WP_200466978.1">
    <property type="nucleotide sequence ID" value="NZ_JAENRR010000090.1"/>
</dbReference>
<keyword evidence="1" id="KW-0732">Signal</keyword>
<proteinExistence type="predicted"/>
<dbReference type="Pfam" id="PF19777">
    <property type="entry name" value="DUF6263"/>
    <property type="match status" value="1"/>
</dbReference>
<dbReference type="EMBL" id="JAENRR010000090">
    <property type="protein sequence ID" value="MBK3519759.1"/>
    <property type="molecule type" value="Genomic_DNA"/>
</dbReference>
<protein>
    <recommendedName>
        <fullName evidence="4">DUF4412 domain-containing protein</fullName>
    </recommendedName>
</protein>
<keyword evidence="3" id="KW-1185">Reference proteome</keyword>
<sequence length="307" mass="34009">MKKLNQTLLLLVAILLSFNVSAQKSLRYNLKVGETYSLKQNTVQLIEQNISGMSQNIKNTLGGDISVTIKGKSSNVYSSEVVFESMLFKMESPMMNMSYDSNDTSADETNPLNKTFSLLVGHKFQMKFDDRGNIKEVKGFEEIANKVVAAFGDNPQQAEMMKQTLSGQFSDDNMKHTLSSMLIIYPAEKVKVGSKWTSNTKLKQPVLINNVFNYNVEAVNSSEVKLSGTGTMATAEGQTMQQMGMTQHFDLKGDISFSANINAKTGWPSELKLIQKLDGNVAIESPQLPAPMEMPMKITSESTYTSM</sequence>
<evidence type="ECO:0000313" key="3">
    <source>
        <dbReference type="Proteomes" id="UP000605676"/>
    </source>
</evidence>
<name>A0ABS1HPZ5_9BACT</name>
<evidence type="ECO:0000313" key="2">
    <source>
        <dbReference type="EMBL" id="MBK3519759.1"/>
    </source>
</evidence>
<reference evidence="2 3" key="1">
    <citation type="submission" date="2021-01" db="EMBL/GenBank/DDBJ databases">
        <title>Carboxyliciviraga sp.nov., isolated from coastal sediments.</title>
        <authorList>
            <person name="Lu D."/>
            <person name="Zhang T."/>
        </authorList>
    </citation>
    <scope>NUCLEOTIDE SEQUENCE [LARGE SCALE GENOMIC DNA]</scope>
    <source>
        <strain evidence="2 3">N1Y132</strain>
    </source>
</reference>
<accession>A0ABS1HPZ5</accession>
<organism evidence="2 3">
    <name type="scientific">Carboxylicivirga marina</name>
    <dbReference type="NCBI Taxonomy" id="2800988"/>
    <lineage>
        <taxon>Bacteria</taxon>
        <taxon>Pseudomonadati</taxon>
        <taxon>Bacteroidota</taxon>
        <taxon>Bacteroidia</taxon>
        <taxon>Marinilabiliales</taxon>
        <taxon>Marinilabiliaceae</taxon>
        <taxon>Carboxylicivirga</taxon>
    </lineage>
</organism>
<gene>
    <name evidence="2" type="ORF">JIV24_20630</name>
</gene>
<feature type="signal peptide" evidence="1">
    <location>
        <begin position="1"/>
        <end position="22"/>
    </location>
</feature>
<comment type="caution">
    <text evidence="2">The sequence shown here is derived from an EMBL/GenBank/DDBJ whole genome shotgun (WGS) entry which is preliminary data.</text>
</comment>